<keyword evidence="3" id="KW-1185">Reference proteome</keyword>
<feature type="compositionally biased region" description="Polar residues" evidence="1">
    <location>
        <begin position="293"/>
        <end position="303"/>
    </location>
</feature>
<protein>
    <submittedName>
        <fullName evidence="2">Uncharacterized protein</fullName>
    </submittedName>
</protein>
<accession>A0A9W8MX44</accession>
<gene>
    <name evidence="2" type="ORF">NLJ89_g5654</name>
</gene>
<evidence type="ECO:0000313" key="2">
    <source>
        <dbReference type="EMBL" id="KAJ3508625.1"/>
    </source>
</evidence>
<comment type="caution">
    <text evidence="2">The sequence shown here is derived from an EMBL/GenBank/DDBJ whole genome shotgun (WGS) entry which is preliminary data.</text>
</comment>
<evidence type="ECO:0000313" key="3">
    <source>
        <dbReference type="Proteomes" id="UP001148786"/>
    </source>
</evidence>
<feature type="compositionally biased region" description="Low complexity" evidence="1">
    <location>
        <begin position="307"/>
        <end position="326"/>
    </location>
</feature>
<dbReference type="OrthoDB" id="3216045at2759"/>
<feature type="compositionally biased region" description="Low complexity" evidence="1">
    <location>
        <begin position="15"/>
        <end position="34"/>
    </location>
</feature>
<feature type="compositionally biased region" description="Gly residues" evidence="1">
    <location>
        <begin position="1"/>
        <end position="14"/>
    </location>
</feature>
<dbReference type="EMBL" id="JANKHO010000544">
    <property type="protein sequence ID" value="KAJ3508625.1"/>
    <property type="molecule type" value="Genomic_DNA"/>
</dbReference>
<feature type="compositionally biased region" description="Basic and acidic residues" evidence="1">
    <location>
        <begin position="221"/>
        <end position="248"/>
    </location>
</feature>
<organism evidence="2 3">
    <name type="scientific">Agrocybe chaxingu</name>
    <dbReference type="NCBI Taxonomy" id="84603"/>
    <lineage>
        <taxon>Eukaryota</taxon>
        <taxon>Fungi</taxon>
        <taxon>Dikarya</taxon>
        <taxon>Basidiomycota</taxon>
        <taxon>Agaricomycotina</taxon>
        <taxon>Agaricomycetes</taxon>
        <taxon>Agaricomycetidae</taxon>
        <taxon>Agaricales</taxon>
        <taxon>Agaricineae</taxon>
        <taxon>Strophariaceae</taxon>
        <taxon>Agrocybe</taxon>
    </lineage>
</organism>
<feature type="compositionally biased region" description="Low complexity" evidence="1">
    <location>
        <begin position="173"/>
        <end position="189"/>
    </location>
</feature>
<feature type="region of interest" description="Disordered" evidence="1">
    <location>
        <begin position="169"/>
        <end position="271"/>
    </location>
</feature>
<name>A0A9W8MX44_9AGAR</name>
<proteinExistence type="predicted"/>
<reference evidence="2" key="1">
    <citation type="submission" date="2022-07" db="EMBL/GenBank/DDBJ databases">
        <title>Genome Sequence of Agrocybe chaxingu.</title>
        <authorList>
            <person name="Buettner E."/>
        </authorList>
    </citation>
    <scope>NUCLEOTIDE SEQUENCE</scope>
    <source>
        <strain evidence="2">MP-N11</strain>
    </source>
</reference>
<feature type="region of interest" description="Disordered" evidence="1">
    <location>
        <begin position="291"/>
        <end position="352"/>
    </location>
</feature>
<feature type="compositionally biased region" description="Low complexity" evidence="1">
    <location>
        <begin position="57"/>
        <end position="70"/>
    </location>
</feature>
<dbReference type="Proteomes" id="UP001148786">
    <property type="component" value="Unassembled WGS sequence"/>
</dbReference>
<sequence>MAFSDVGGGSGRRGSGTFSAYGGSSAYGGISTYGQPGLMESPTFTVSSSSRDRDTPKSSTSTAPTSVSESFGYLGRDRMERERERDEIRELKEKHATEMAALLGALSDSQRTARVLREENIELRERLDRFAGVVQQNSELRQACGEMQQECSDLRRQCVELRRELVGARSFKSPSGLAPSWSGSSSNSGFRTPLPRPGNSSPLANDVTPRYDEEEYNDTMIIHDDLDDRSQDTPRRLTDRQDHEHDAGPLDATHPSSSSTPSLKRRLSGASSVFPIPPANMTMLLDDDAASQLGDSNRSSADHSQYPFSVSPLSYPSSSTKSIPTSNANAKSHVRSLSRSPPAKYQSFATSGGHKANKSIASAVSISPTTANFSMVTGSPGSLSLRPEHELLLGDMESLDLGVRGLDLEADLVRTNSDEW</sequence>
<dbReference type="AlphaFoldDB" id="A0A9W8MX44"/>
<evidence type="ECO:0000256" key="1">
    <source>
        <dbReference type="SAM" id="MobiDB-lite"/>
    </source>
</evidence>
<feature type="region of interest" description="Disordered" evidence="1">
    <location>
        <begin position="1"/>
        <end position="83"/>
    </location>
</feature>
<feature type="compositionally biased region" description="Polar residues" evidence="1">
    <location>
        <begin position="327"/>
        <end position="339"/>
    </location>
</feature>